<dbReference type="EMBL" id="JAINUG010000024">
    <property type="protein sequence ID" value="KAJ8411070.1"/>
    <property type="molecule type" value="Genomic_DNA"/>
</dbReference>
<feature type="compositionally biased region" description="Basic and acidic residues" evidence="1">
    <location>
        <begin position="43"/>
        <end position="62"/>
    </location>
</feature>
<reference evidence="2" key="1">
    <citation type="journal article" date="2023" name="Science">
        <title>Genome structures resolve the early diversification of teleost fishes.</title>
        <authorList>
            <person name="Parey E."/>
            <person name="Louis A."/>
            <person name="Montfort J."/>
            <person name="Bouchez O."/>
            <person name="Roques C."/>
            <person name="Iampietro C."/>
            <person name="Lluch J."/>
            <person name="Castinel A."/>
            <person name="Donnadieu C."/>
            <person name="Desvignes T."/>
            <person name="Floi Bucao C."/>
            <person name="Jouanno E."/>
            <person name="Wen M."/>
            <person name="Mejri S."/>
            <person name="Dirks R."/>
            <person name="Jansen H."/>
            <person name="Henkel C."/>
            <person name="Chen W.J."/>
            <person name="Zahm M."/>
            <person name="Cabau C."/>
            <person name="Klopp C."/>
            <person name="Thompson A.W."/>
            <person name="Robinson-Rechavi M."/>
            <person name="Braasch I."/>
            <person name="Lecointre G."/>
            <person name="Bobe J."/>
            <person name="Postlethwait J.H."/>
            <person name="Berthelot C."/>
            <person name="Roest Crollius H."/>
            <person name="Guiguen Y."/>
        </authorList>
    </citation>
    <scope>NUCLEOTIDE SEQUENCE</scope>
    <source>
        <strain evidence="2">NC1722</strain>
    </source>
</reference>
<evidence type="ECO:0000313" key="3">
    <source>
        <dbReference type="Proteomes" id="UP001221898"/>
    </source>
</evidence>
<name>A0AAD7SYN7_9TELE</name>
<dbReference type="Proteomes" id="UP001221898">
    <property type="component" value="Unassembled WGS sequence"/>
</dbReference>
<accession>A0AAD7SYN7</accession>
<dbReference type="AlphaFoldDB" id="A0AAD7SYN7"/>
<gene>
    <name evidence="2" type="ORF">AAFF_G00181050</name>
</gene>
<protein>
    <submittedName>
        <fullName evidence="2">Uncharacterized protein</fullName>
    </submittedName>
</protein>
<keyword evidence="3" id="KW-1185">Reference proteome</keyword>
<feature type="region of interest" description="Disordered" evidence="1">
    <location>
        <begin position="1"/>
        <end position="78"/>
    </location>
</feature>
<evidence type="ECO:0000256" key="1">
    <source>
        <dbReference type="SAM" id="MobiDB-lite"/>
    </source>
</evidence>
<organism evidence="2 3">
    <name type="scientific">Aldrovandia affinis</name>
    <dbReference type="NCBI Taxonomy" id="143900"/>
    <lineage>
        <taxon>Eukaryota</taxon>
        <taxon>Metazoa</taxon>
        <taxon>Chordata</taxon>
        <taxon>Craniata</taxon>
        <taxon>Vertebrata</taxon>
        <taxon>Euteleostomi</taxon>
        <taxon>Actinopterygii</taxon>
        <taxon>Neopterygii</taxon>
        <taxon>Teleostei</taxon>
        <taxon>Notacanthiformes</taxon>
        <taxon>Halosauridae</taxon>
        <taxon>Aldrovandia</taxon>
    </lineage>
</organism>
<comment type="caution">
    <text evidence="2">The sequence shown here is derived from an EMBL/GenBank/DDBJ whole genome shotgun (WGS) entry which is preliminary data.</text>
</comment>
<sequence>MREGRSDVSYTPGPAAFRDPPQPRQADGRVGAAPRGVLQQHRVHVDDRPGGQGRRSPDKSEHFCGVANGTLSGSEQRSRLGGSAIIHVATRICQAYPKGPAAEADGDVEATTGKPQDETQA</sequence>
<proteinExistence type="predicted"/>
<evidence type="ECO:0000313" key="2">
    <source>
        <dbReference type="EMBL" id="KAJ8411070.1"/>
    </source>
</evidence>
<feature type="region of interest" description="Disordered" evidence="1">
    <location>
        <begin position="98"/>
        <end position="121"/>
    </location>
</feature>